<feature type="compositionally biased region" description="Basic and acidic residues" evidence="1">
    <location>
        <begin position="42"/>
        <end position="52"/>
    </location>
</feature>
<dbReference type="Proteomes" id="UP000245464">
    <property type="component" value="Chromosome 4"/>
</dbReference>
<gene>
    <name evidence="2" type="ORF">PtrM4_089300</name>
</gene>
<proteinExistence type="predicted"/>
<feature type="compositionally biased region" description="Basic and acidic residues" evidence="1">
    <location>
        <begin position="59"/>
        <end position="68"/>
    </location>
</feature>
<protein>
    <submittedName>
        <fullName evidence="2">Uncharacterized protein</fullName>
    </submittedName>
</protein>
<evidence type="ECO:0000313" key="3">
    <source>
        <dbReference type="Proteomes" id="UP000245464"/>
    </source>
</evidence>
<reference evidence="2" key="1">
    <citation type="journal article" date="2018" name="BMC Genomics">
        <title>Comparative genomics of the wheat fungal pathogen Pyrenophora tritici-repentis reveals chromosomal variations and genome plasticity.</title>
        <authorList>
            <person name="Moolhuijzen P."/>
            <person name="See P.T."/>
            <person name="Hane J.K."/>
            <person name="Shi G."/>
            <person name="Liu Z."/>
            <person name="Oliver R.P."/>
            <person name="Moffat C.S."/>
        </authorList>
    </citation>
    <scope>NUCLEOTIDE SEQUENCE [LARGE SCALE GENOMIC DNA]</scope>
    <source>
        <strain evidence="2">M4</strain>
    </source>
</reference>
<feature type="region of interest" description="Disordered" evidence="1">
    <location>
        <begin position="36"/>
        <end position="68"/>
    </location>
</feature>
<dbReference type="KEGG" id="ptrr:6342553"/>
<sequence length="68" mass="7571">MFKHGASPFRTHPDAPPKFAWTHAWGMMTWGKKAGAWGKGVEGLDERDKVKDGEDETEKDGKGKKGEK</sequence>
<evidence type="ECO:0000256" key="1">
    <source>
        <dbReference type="SAM" id="MobiDB-lite"/>
    </source>
</evidence>
<dbReference type="EMBL" id="NQIK02000004">
    <property type="protein sequence ID" value="KAF7571430.1"/>
    <property type="molecule type" value="Genomic_DNA"/>
</dbReference>
<name>A0A2W1D6D3_9PLEO</name>
<dbReference type="AlphaFoldDB" id="A0A2W1D6D3"/>
<accession>A0A2W1D6D3</accession>
<comment type="caution">
    <text evidence="2">The sequence shown here is derived from an EMBL/GenBank/DDBJ whole genome shotgun (WGS) entry which is preliminary data.</text>
</comment>
<evidence type="ECO:0000313" key="2">
    <source>
        <dbReference type="EMBL" id="KAF7571430.1"/>
    </source>
</evidence>
<dbReference type="GeneID" id="6342553"/>
<organism evidence="2 3">
    <name type="scientific">Pyrenophora tritici-repentis</name>
    <dbReference type="NCBI Taxonomy" id="45151"/>
    <lineage>
        <taxon>Eukaryota</taxon>
        <taxon>Fungi</taxon>
        <taxon>Dikarya</taxon>
        <taxon>Ascomycota</taxon>
        <taxon>Pezizomycotina</taxon>
        <taxon>Dothideomycetes</taxon>
        <taxon>Pleosporomycetidae</taxon>
        <taxon>Pleosporales</taxon>
        <taxon>Pleosporineae</taxon>
        <taxon>Pleosporaceae</taxon>
        <taxon>Pyrenophora</taxon>
    </lineage>
</organism>
<dbReference type="RefSeq" id="XP_001934648.2">
    <property type="nucleotide sequence ID" value="XM_001934613.2"/>
</dbReference>